<comment type="caution">
    <text evidence="3">The sequence shown here is derived from an EMBL/GenBank/DDBJ whole genome shotgun (WGS) entry which is preliminary data.</text>
</comment>
<feature type="region of interest" description="Disordered" evidence="1">
    <location>
        <begin position="289"/>
        <end position="318"/>
    </location>
</feature>
<evidence type="ECO:0000313" key="4">
    <source>
        <dbReference type="Proteomes" id="UP000325902"/>
    </source>
</evidence>
<dbReference type="Proteomes" id="UP000325902">
    <property type="component" value="Unassembled WGS sequence"/>
</dbReference>
<dbReference type="OrthoDB" id="3210850at2759"/>
<keyword evidence="2" id="KW-0472">Membrane</keyword>
<feature type="transmembrane region" description="Helical" evidence="2">
    <location>
        <begin position="249"/>
        <end position="269"/>
    </location>
</feature>
<feature type="transmembrane region" description="Helical" evidence="2">
    <location>
        <begin position="138"/>
        <end position="159"/>
    </location>
</feature>
<name>A0A5N5D8P5_9PEZI</name>
<feature type="compositionally biased region" description="Polar residues" evidence="1">
    <location>
        <begin position="305"/>
        <end position="318"/>
    </location>
</feature>
<dbReference type="PANTHER" id="PTHR38848">
    <property type="entry name" value="G-PROTEIN COUPLED RECEPTORS FAMILY 3 PROFILE DOMAIN-CONTAINING PROTEIN"/>
    <property type="match status" value="1"/>
</dbReference>
<dbReference type="AlphaFoldDB" id="A0A5N5D8P5"/>
<feature type="transmembrane region" description="Helical" evidence="2">
    <location>
        <begin position="99"/>
        <end position="118"/>
    </location>
</feature>
<sequence length="491" mass="54983">MVGTLEMVARDPDRAPPNFTPAQIPFAGRMISMFMSLITLCVLSVCIVRRVQRIHNWLSLPFAAWLIIIIYVDSFLFVFVTALFKDIGLNSNQTICEGAILLCLICYMSTKIFIYFFLVEKAYIVRGKHNPRMKDKLFLFNCFFMMLPYTIVVILNFVWRIAYINKTGTCIIGMEKRAMMPLITFDVVVNVYMTILFIVPLRQLYSYKNRQNSTLHTMAFRTFVGSCATLTSSVGNLTVLMVLKGEPGWICLLCCNADILFSVLVLHWVTSGDRTGQTTDHSYPSNALNNPANHANMPPNASNNGRTSRSIFGGSANKSRIASSGPMVGTETLMARHYQEAAIAAAAGFGKDWPNTLKADIEASCEPVQRSSADMGAIAMNRIVVTHERRMVVSGEGEGNRSASSMTLGQEQQRREELERERERQREGSVNDDGYVSETTTTTMATTRDAGGAVGGGRFVQRQGSTDQMVQREEDEDVDLERGERRRSHRR</sequence>
<feature type="transmembrane region" description="Helical" evidence="2">
    <location>
        <begin position="179"/>
        <end position="201"/>
    </location>
</feature>
<keyword evidence="2" id="KW-0812">Transmembrane</keyword>
<dbReference type="EMBL" id="VCHE01000047">
    <property type="protein sequence ID" value="KAB2574183.1"/>
    <property type="molecule type" value="Genomic_DNA"/>
</dbReference>
<feature type="transmembrane region" description="Helical" evidence="2">
    <location>
        <begin position="26"/>
        <end position="48"/>
    </location>
</feature>
<evidence type="ECO:0000256" key="2">
    <source>
        <dbReference type="SAM" id="Phobius"/>
    </source>
</evidence>
<feature type="transmembrane region" description="Helical" evidence="2">
    <location>
        <begin position="222"/>
        <end position="243"/>
    </location>
</feature>
<feature type="compositionally biased region" description="Low complexity" evidence="1">
    <location>
        <begin position="289"/>
        <end position="304"/>
    </location>
</feature>
<dbReference type="PANTHER" id="PTHR38848:SF3">
    <property type="entry name" value="G-PROTEIN COUPLED RECEPTORS FAMILY 3 PROFILE DOMAIN-CONTAINING PROTEIN"/>
    <property type="match status" value="1"/>
</dbReference>
<evidence type="ECO:0000256" key="1">
    <source>
        <dbReference type="SAM" id="MobiDB-lite"/>
    </source>
</evidence>
<reference evidence="3 4" key="1">
    <citation type="journal article" date="2019" name="Sci. Rep.">
        <title>A multi-omics analysis of the grapevine pathogen Lasiodiplodia theobromae reveals that temperature affects the expression of virulence- and pathogenicity-related genes.</title>
        <authorList>
            <person name="Felix C."/>
            <person name="Meneses R."/>
            <person name="Goncalves M.F.M."/>
            <person name="Tilleman L."/>
            <person name="Duarte A.S."/>
            <person name="Jorrin-Novo J.V."/>
            <person name="Van de Peer Y."/>
            <person name="Deforce D."/>
            <person name="Van Nieuwerburgh F."/>
            <person name="Esteves A.C."/>
            <person name="Alves A."/>
        </authorList>
    </citation>
    <scope>NUCLEOTIDE SEQUENCE [LARGE SCALE GENOMIC DNA]</scope>
    <source>
        <strain evidence="3 4">LA-SOL3</strain>
    </source>
</reference>
<protein>
    <submittedName>
        <fullName evidence="3">Uncharacterized protein</fullName>
    </submittedName>
</protein>
<keyword evidence="4" id="KW-1185">Reference proteome</keyword>
<gene>
    <name evidence="3" type="ORF">DBV05_g7195</name>
</gene>
<accession>A0A5N5D8P5</accession>
<evidence type="ECO:0000313" key="3">
    <source>
        <dbReference type="EMBL" id="KAB2574183.1"/>
    </source>
</evidence>
<feature type="compositionally biased region" description="Basic and acidic residues" evidence="1">
    <location>
        <begin position="412"/>
        <end position="429"/>
    </location>
</feature>
<feature type="region of interest" description="Disordered" evidence="1">
    <location>
        <begin position="392"/>
        <end position="491"/>
    </location>
</feature>
<proteinExistence type="predicted"/>
<keyword evidence="2" id="KW-1133">Transmembrane helix</keyword>
<feature type="transmembrane region" description="Helical" evidence="2">
    <location>
        <begin position="60"/>
        <end position="84"/>
    </location>
</feature>
<organism evidence="3 4">
    <name type="scientific">Lasiodiplodia theobromae</name>
    <dbReference type="NCBI Taxonomy" id="45133"/>
    <lineage>
        <taxon>Eukaryota</taxon>
        <taxon>Fungi</taxon>
        <taxon>Dikarya</taxon>
        <taxon>Ascomycota</taxon>
        <taxon>Pezizomycotina</taxon>
        <taxon>Dothideomycetes</taxon>
        <taxon>Dothideomycetes incertae sedis</taxon>
        <taxon>Botryosphaeriales</taxon>
        <taxon>Botryosphaeriaceae</taxon>
        <taxon>Lasiodiplodia</taxon>
    </lineage>
</organism>